<dbReference type="STRING" id="1192034.CAP_1566"/>
<comment type="similarity">
    <text evidence="1">Belongs to the membrane fusion protein (MFP) (TC 8.A.1) family.</text>
</comment>
<dbReference type="RefSeq" id="WP_052374737.1">
    <property type="nucleotide sequence ID" value="NZ_ASRX01000014.1"/>
</dbReference>
<dbReference type="GO" id="GO:1990281">
    <property type="term" value="C:efflux pump complex"/>
    <property type="evidence" value="ECO:0007669"/>
    <property type="project" value="TreeGrafter"/>
</dbReference>
<dbReference type="InterPro" id="IPR058647">
    <property type="entry name" value="BSH_CzcB-like"/>
</dbReference>
<dbReference type="Pfam" id="PF25954">
    <property type="entry name" value="Beta-barrel_RND_2"/>
    <property type="match status" value="1"/>
</dbReference>
<feature type="region of interest" description="Disordered" evidence="2">
    <location>
        <begin position="46"/>
        <end position="67"/>
    </location>
</feature>
<dbReference type="OrthoDB" id="5318766at2"/>
<accession>A0A017TC89</accession>
<evidence type="ECO:0000313" key="8">
    <source>
        <dbReference type="Proteomes" id="UP000019678"/>
    </source>
</evidence>
<name>A0A017TC89_9BACT</name>
<dbReference type="FunFam" id="2.40.30.170:FF:000010">
    <property type="entry name" value="Efflux RND transporter periplasmic adaptor subunit"/>
    <property type="match status" value="1"/>
</dbReference>
<feature type="domain" description="YknX-like C-terminal permuted SH3-like" evidence="6">
    <location>
        <begin position="314"/>
        <end position="381"/>
    </location>
</feature>
<feature type="domain" description="CusB-like beta-barrel" evidence="4">
    <location>
        <begin position="238"/>
        <end position="306"/>
    </location>
</feature>
<dbReference type="Gene3D" id="2.40.420.20">
    <property type="match status" value="1"/>
</dbReference>
<evidence type="ECO:0000313" key="7">
    <source>
        <dbReference type="EMBL" id="EYF06869.1"/>
    </source>
</evidence>
<dbReference type="PANTHER" id="PTHR30469:SF11">
    <property type="entry name" value="BLL4320 PROTEIN"/>
    <property type="match status" value="1"/>
</dbReference>
<dbReference type="Proteomes" id="UP000019678">
    <property type="component" value="Unassembled WGS sequence"/>
</dbReference>
<organism evidence="7 8">
    <name type="scientific">Chondromyces apiculatus DSM 436</name>
    <dbReference type="NCBI Taxonomy" id="1192034"/>
    <lineage>
        <taxon>Bacteria</taxon>
        <taxon>Pseudomonadati</taxon>
        <taxon>Myxococcota</taxon>
        <taxon>Polyangia</taxon>
        <taxon>Polyangiales</taxon>
        <taxon>Polyangiaceae</taxon>
        <taxon>Chondromyces</taxon>
    </lineage>
</organism>
<proteinExistence type="inferred from homology"/>
<evidence type="ECO:0000256" key="3">
    <source>
        <dbReference type="SAM" id="Phobius"/>
    </source>
</evidence>
<keyword evidence="8" id="KW-1185">Reference proteome</keyword>
<feature type="compositionally biased region" description="Low complexity" evidence="2">
    <location>
        <begin position="52"/>
        <end position="67"/>
    </location>
</feature>
<dbReference type="Gene3D" id="1.10.287.470">
    <property type="entry name" value="Helix hairpin bin"/>
    <property type="match status" value="1"/>
</dbReference>
<gene>
    <name evidence="7" type="ORF">CAP_1566</name>
</gene>
<comment type="caution">
    <text evidence="7">The sequence shown here is derived from an EMBL/GenBank/DDBJ whole genome shotgun (WGS) entry which is preliminary data.</text>
</comment>
<dbReference type="Pfam" id="PF25973">
    <property type="entry name" value="BSH_CzcB"/>
    <property type="match status" value="1"/>
</dbReference>
<evidence type="ECO:0000259" key="4">
    <source>
        <dbReference type="Pfam" id="PF25954"/>
    </source>
</evidence>
<feature type="transmembrane region" description="Helical" evidence="3">
    <location>
        <begin position="21"/>
        <end position="38"/>
    </location>
</feature>
<dbReference type="GO" id="GO:0015562">
    <property type="term" value="F:efflux transmembrane transporter activity"/>
    <property type="evidence" value="ECO:0007669"/>
    <property type="project" value="TreeGrafter"/>
</dbReference>
<keyword evidence="3" id="KW-1133">Transmembrane helix</keyword>
<dbReference type="AlphaFoldDB" id="A0A017TC89"/>
<dbReference type="Gene3D" id="2.40.50.100">
    <property type="match status" value="1"/>
</dbReference>
<dbReference type="EMBL" id="ASRX01000014">
    <property type="protein sequence ID" value="EYF06869.1"/>
    <property type="molecule type" value="Genomic_DNA"/>
</dbReference>
<dbReference type="InterPro" id="IPR058792">
    <property type="entry name" value="Beta-barrel_RND_2"/>
</dbReference>
<sequence>MAMTLPTTHPERPSAARPRKLVFAALALVGVVGAIVLVRQRSAPAPLPPAGGSPAPGAAPSAGASAKPAAGAAQGPLLVDVHAVKTESLAVTVPATGALIAYESVDLVSELSRRLVKVSAKEGQPVKKGEVLFQLDAADLNAQIKALEVQKRLAQLTLDRSNKLQAEQLLSQQDWDQARARVDQADAERAVLAVTLSRTTIRAPFAGTLGLRRVSEGAWVTPQTVLATLQDTSRLKIDFTLPERFSGDVKLGQKFTFTVEGHGERITASVVAVEPQIVASSRSVLVRGLVENQAGLLPGTFATVEVPLSADDALLVPAIAVVPSVKGRSVYVVQDGKAKLVEVKTGARTPERVQVLHGLAAGDQVIVSNLLRLRDGAAVKVNAP</sequence>
<dbReference type="Pfam" id="PF25989">
    <property type="entry name" value="YknX_C"/>
    <property type="match status" value="1"/>
</dbReference>
<evidence type="ECO:0000259" key="6">
    <source>
        <dbReference type="Pfam" id="PF25989"/>
    </source>
</evidence>
<dbReference type="Gene3D" id="2.40.30.170">
    <property type="match status" value="1"/>
</dbReference>
<dbReference type="InterPro" id="IPR006143">
    <property type="entry name" value="RND_pump_MFP"/>
</dbReference>
<dbReference type="SUPFAM" id="SSF111369">
    <property type="entry name" value="HlyD-like secretion proteins"/>
    <property type="match status" value="1"/>
</dbReference>
<feature type="domain" description="CzcB-like barrel-sandwich hybrid" evidence="5">
    <location>
        <begin position="106"/>
        <end position="231"/>
    </location>
</feature>
<dbReference type="InterPro" id="IPR058637">
    <property type="entry name" value="YknX-like_C"/>
</dbReference>
<keyword evidence="3" id="KW-0812">Transmembrane</keyword>
<dbReference type="eggNOG" id="COG0845">
    <property type="taxonomic scope" value="Bacteria"/>
</dbReference>
<protein>
    <submittedName>
        <fullName evidence="7">Putative Co/Zn/Cd efflux system membrane fusion protein</fullName>
    </submittedName>
</protein>
<evidence type="ECO:0000259" key="5">
    <source>
        <dbReference type="Pfam" id="PF25973"/>
    </source>
</evidence>
<dbReference type="NCBIfam" id="TIGR01730">
    <property type="entry name" value="RND_mfp"/>
    <property type="match status" value="1"/>
</dbReference>
<keyword evidence="3" id="KW-0472">Membrane</keyword>
<reference evidence="7 8" key="1">
    <citation type="submission" date="2013-05" db="EMBL/GenBank/DDBJ databases">
        <title>Genome assembly of Chondromyces apiculatus DSM 436.</title>
        <authorList>
            <person name="Sharma G."/>
            <person name="Khatri I."/>
            <person name="Kaur C."/>
            <person name="Mayilraj S."/>
            <person name="Subramanian S."/>
        </authorList>
    </citation>
    <scope>NUCLEOTIDE SEQUENCE [LARGE SCALE GENOMIC DNA]</scope>
    <source>
        <strain evidence="7 8">DSM 436</strain>
    </source>
</reference>
<dbReference type="PANTHER" id="PTHR30469">
    <property type="entry name" value="MULTIDRUG RESISTANCE PROTEIN MDTA"/>
    <property type="match status" value="1"/>
</dbReference>
<evidence type="ECO:0000256" key="1">
    <source>
        <dbReference type="ARBA" id="ARBA00009477"/>
    </source>
</evidence>
<evidence type="ECO:0000256" key="2">
    <source>
        <dbReference type="SAM" id="MobiDB-lite"/>
    </source>
</evidence>